<evidence type="ECO:0000313" key="1">
    <source>
        <dbReference type="EMBL" id="WHP06848.1"/>
    </source>
</evidence>
<keyword evidence="2" id="KW-1185">Reference proteome</keyword>
<dbReference type="Proteomes" id="UP001229836">
    <property type="component" value="Chromosome"/>
</dbReference>
<organism evidence="1 2">
    <name type="scientific">Acinetobacter corruptisaponis</name>
    <dbReference type="NCBI Taxonomy" id="3045147"/>
    <lineage>
        <taxon>Bacteria</taxon>
        <taxon>Pseudomonadati</taxon>
        <taxon>Pseudomonadota</taxon>
        <taxon>Gammaproteobacteria</taxon>
        <taxon>Moraxellales</taxon>
        <taxon>Moraxellaceae</taxon>
        <taxon>Acinetobacter</taxon>
    </lineage>
</organism>
<evidence type="ECO:0008006" key="3">
    <source>
        <dbReference type="Google" id="ProtNLM"/>
    </source>
</evidence>
<accession>A0ABY8S801</accession>
<evidence type="ECO:0000313" key="2">
    <source>
        <dbReference type="Proteomes" id="UP001229836"/>
    </source>
</evidence>
<gene>
    <name evidence="1" type="ORF">QLH32_05080</name>
</gene>
<reference evidence="1 2" key="1">
    <citation type="submission" date="2023-05" db="EMBL/GenBank/DDBJ databases">
        <title>The complete genome of Acinetobacter sp. nov KCTC 92772.</title>
        <authorList>
            <person name="Zhou G."/>
        </authorList>
    </citation>
    <scope>NUCLEOTIDE SEQUENCE [LARGE SCALE GENOMIC DNA]</scope>
    <source>
        <strain evidence="1 2">KCTC 92772</strain>
    </source>
</reference>
<protein>
    <recommendedName>
        <fullName evidence="3">Phage protein</fullName>
    </recommendedName>
</protein>
<dbReference type="EMBL" id="CP125669">
    <property type="protein sequence ID" value="WHP06848.1"/>
    <property type="molecule type" value="Genomic_DNA"/>
</dbReference>
<dbReference type="RefSeq" id="WP_283268468.1">
    <property type="nucleotide sequence ID" value="NZ_CP125669.1"/>
</dbReference>
<proteinExistence type="predicted"/>
<name>A0ABY8S801_9GAMM</name>
<sequence>MAMRPECIQAVAQALGKNTLSQVEQKNIEQRITDAMNQLAKKDRDAFRAMSKSERLTEAGKIVADDIVSDKLRKNKILADDIIKQTNGMLDLIDDKLPAHEKLDRMIAFHGDMSGADTSLNTGFKTIRTEAKKELWDFYTKIKGWTRLIEDKTLKRNIVKERFGEDSGDVEAKKIADKLEKVYESLRERFNSLGGKIGDLGDRFGFNTIWSPHKLREMGRDKWNELAYKNIDRNTLMDTEGNLLDDAAVKKLLDDAYETIIMDGLNKAEYGELQVRNTGKVTNRFSDSRVLHWKNADAWLEMQDAFGELPLLDLIDYHIDGMSKSIALVEKFGSNPNRAFDILAQAAQKMDLEKLNHNPNWLQTVDIENGVKRAKTMYNAFVWREMGAGSDTVNMLGQAYRTWNVSSMLGGVVLSSINDLSSMTKLANLHGLSCTKLYWNLLKELNPFNQADKEFSYSMGIALDEITNSLSRYAIDDLGSAHSRASQMVRVSQNVAATTMRLSLINAWTRATKSAWSKTLMNKYATLTKEKDWGSLKKEDQEFLGRMGLDERTWEVMRMADPIKDANGVPLMTIESIRNIPDDMLKHLGDPTAVKDKAVKQFWGHVLDEQGMAVIEADLRERTKLFGNTHGGSLIGFFGRGMMQFKSFPTAFLMRHGSRALRDGALSPTPFTYMIPLIMGMTVLGGLSQQLSELSKGNNPLPMWDSNDPKVALEFLGKAITKGGGLSLLGDIVAAGADPMGRDSRNFLLGPLGNDIAELASMISGTSNKILNGQDVTSKFNQMYMFAKSKMPGNNLFYTKTALNRLMFDDVQNMIAPDYQQKMLKKMRKQGRSQWWKQNGDIEAPDFSGVVK</sequence>